<organism evidence="1 2">
    <name type="scientific">Nosema granulosis</name>
    <dbReference type="NCBI Taxonomy" id="83296"/>
    <lineage>
        <taxon>Eukaryota</taxon>
        <taxon>Fungi</taxon>
        <taxon>Fungi incertae sedis</taxon>
        <taxon>Microsporidia</taxon>
        <taxon>Nosematidae</taxon>
        <taxon>Nosema</taxon>
    </lineage>
</organism>
<dbReference type="SMART" id="SM01301">
    <property type="entry name" value="PTPlike_phytase"/>
    <property type="match status" value="3"/>
</dbReference>
<dbReference type="Pfam" id="PF14566">
    <property type="entry name" value="PTPlike_phytase"/>
    <property type="match status" value="3"/>
</dbReference>
<dbReference type="PANTHER" id="PTHR23339">
    <property type="entry name" value="TYROSINE SPECIFIC PROTEIN PHOSPHATASE AND DUAL SPECIFICITY PROTEIN PHOSPHATASE"/>
    <property type="match status" value="1"/>
</dbReference>
<dbReference type="Gene3D" id="3.90.190.10">
    <property type="entry name" value="Protein tyrosine phosphatase superfamily"/>
    <property type="match status" value="3"/>
</dbReference>
<dbReference type="EMBL" id="SBJO01000055">
    <property type="protein sequence ID" value="KAF9763761.1"/>
    <property type="molecule type" value="Genomic_DNA"/>
</dbReference>
<sequence>MFGDTDFNSHNGRVLTPFSFLKRDDRFKYGLSSKDLRVEGAPGFHGSGKIFSLGQPTLIGIENIIKFLGNKKIVWINLKEEPTIYINKTPYIVRDTDKPFSNISSFRSITAKNLEILENVLKEDVINESKTKRGFIHTFNEPKERELDKSITYIHDIMTNQEMWYHLKSKGYKVDYHRVPLPTEQFTSQCKSLNLLLDILEKNKAKDCIFLLTSSNDTKRSLFVLILIKLFYLTDTKKKDILEKVLTAASPISIAGSNIFEDNCLDKTLNEININSDLVESKLVDKNLEDIIKPYKTSWTGTDKEFFGILKMCLSGNFRIIKNLMFVIGEDTKYIVDYFIDKHSFPLNLRKIITINYLNAICLKNESHHNKALLCLERYITLLLFAEYMKIAKETLNTDFVSWLNNNPIFTNLLKYLDEQSHINKALFPLNLLGSEVRNELFYEMSKIGRFTMLLEFTNRTEVSYENNIHIMTSPNGSNTTGIWLNVREEPCVYINSKMYILKELINYHSNPTCFSGITQESLENFESKIKENLIKELDSEGRILLFRYTEEDIEEFHVDSLDDHGIETTREYLLRTLNDQTKYIRMPITPKIALKETIFDKIREICTGQEHTKFFIQSGGVGCRASYSAMIIDLCLNLSQETIKEKTFIKPIHALIRVLERGQESYEKVNFLYSKYFGEAFGLSNDGTLVDKEVEAQIKNMFLMVCFASFCLLKSQGTFLEFYNRRKDIQNLYLTIKNKEEIFLTVQNEYLDNYNVIKNRSGKVLGPMVILKNDFFIGSIILKQDKESNFPGNFRFVEENGILYAGCAMPTQPGIESALKAFAEALPNQKINTMWICLREEPVLYLDGSPYALRYVTKLCENIETTGISYGTLETVEEELCKDAKEELKDGHILLHDEIMKGGNVKDVGRYVKAKEVETTNSFFSKFNFEYHRVPVTDEKAPSPQIFDFFIKKLRSVNKINAFVLNCQMGRGRTTTALIIFYLIKNAHQFEEKKEPLYMNLPVYPPKYKLIGRLMQVLPNSPASKRILDSVVDKFAHVENIRDAIDRYSAGNFYVRKKGKDYLLRYFNLLIFTEFIIFRKEKSYTEFLCKHPEIQTISSEIEVLEMELI</sequence>
<protein>
    <submittedName>
        <fullName evidence="1">Paladin</fullName>
    </submittedName>
</protein>
<dbReference type="InterPro" id="IPR029021">
    <property type="entry name" value="Prot-tyrosine_phosphatase-like"/>
</dbReference>
<evidence type="ECO:0000313" key="1">
    <source>
        <dbReference type="EMBL" id="KAF9763761.1"/>
    </source>
</evidence>
<name>A0A9P6GZ81_9MICR</name>
<comment type="caution">
    <text evidence="1">The sequence shown here is derived from an EMBL/GenBank/DDBJ whole genome shotgun (WGS) entry which is preliminary data.</text>
</comment>
<dbReference type="Proteomes" id="UP000740883">
    <property type="component" value="Unassembled WGS sequence"/>
</dbReference>
<dbReference type="OrthoDB" id="66369at2759"/>
<accession>A0A9P6GZ81</accession>
<gene>
    <name evidence="1" type="primary">PALD1</name>
    <name evidence="1" type="ORF">NGRA_1056</name>
</gene>
<dbReference type="AlphaFoldDB" id="A0A9P6GZ81"/>
<evidence type="ECO:0000313" key="2">
    <source>
        <dbReference type="Proteomes" id="UP000740883"/>
    </source>
</evidence>
<reference evidence="1 2" key="1">
    <citation type="journal article" date="2020" name="Genome Biol. Evol.">
        <title>Comparative genomics of strictly vertically transmitted, feminizing microsporidia endosymbionts of amphipod crustaceans.</title>
        <authorList>
            <person name="Cormier A."/>
            <person name="Chebbi M.A."/>
            <person name="Giraud I."/>
            <person name="Wattier R."/>
            <person name="Teixeira M."/>
            <person name="Gilbert C."/>
            <person name="Rigaud T."/>
            <person name="Cordaux R."/>
        </authorList>
    </citation>
    <scope>NUCLEOTIDE SEQUENCE [LARGE SCALE GENOMIC DNA]</scope>
    <source>
        <strain evidence="1 2">Ou3-Ou53</strain>
    </source>
</reference>
<proteinExistence type="predicted"/>
<dbReference type="InterPro" id="IPR050561">
    <property type="entry name" value="PTP"/>
</dbReference>
<keyword evidence="2" id="KW-1185">Reference proteome</keyword>
<dbReference type="SUPFAM" id="SSF52799">
    <property type="entry name" value="(Phosphotyrosine protein) phosphatases II"/>
    <property type="match status" value="1"/>
</dbReference>